<dbReference type="InterPro" id="IPR001466">
    <property type="entry name" value="Beta-lactam-related"/>
</dbReference>
<feature type="domain" description="Beta-lactamase-related" evidence="1">
    <location>
        <begin position="75"/>
        <end position="398"/>
    </location>
</feature>
<evidence type="ECO:0000259" key="1">
    <source>
        <dbReference type="Pfam" id="PF00144"/>
    </source>
</evidence>
<protein>
    <submittedName>
        <fullName evidence="2">Beta-lactamase family protein</fullName>
    </submittedName>
</protein>
<gene>
    <name evidence="2" type="ORF">E5988_00350</name>
</gene>
<dbReference type="InterPro" id="IPR050491">
    <property type="entry name" value="AmpC-like"/>
</dbReference>
<reference evidence="2 3" key="1">
    <citation type="submission" date="2019-04" db="EMBL/GenBank/DDBJ databases">
        <title>Microbes associate with the intestines of laboratory mice.</title>
        <authorList>
            <person name="Navarre W."/>
            <person name="Wong E."/>
            <person name="Huang K.C."/>
            <person name="Tropini C."/>
            <person name="Ng K."/>
            <person name="Yu B."/>
        </authorList>
    </citation>
    <scope>NUCLEOTIDE SEQUENCE [LARGE SCALE GENOMIC DNA]</scope>
    <source>
        <strain evidence="2 3">NM83_B4-11</strain>
    </source>
</reference>
<dbReference type="InterPro" id="IPR012338">
    <property type="entry name" value="Beta-lactam/transpept-like"/>
</dbReference>
<evidence type="ECO:0000313" key="3">
    <source>
        <dbReference type="Proteomes" id="UP000308038"/>
    </source>
</evidence>
<name>A0ABY2QPA2_9SPHN</name>
<dbReference type="Pfam" id="PF00144">
    <property type="entry name" value="Beta-lactamase"/>
    <property type="match status" value="1"/>
</dbReference>
<keyword evidence="3" id="KW-1185">Reference proteome</keyword>
<dbReference type="RefSeq" id="WP_046408254.1">
    <property type="nucleotide sequence ID" value="NZ_SSTI01000001.1"/>
</dbReference>
<dbReference type="SUPFAM" id="SSF56601">
    <property type="entry name" value="beta-lactamase/transpeptidase-like"/>
    <property type="match status" value="1"/>
</dbReference>
<dbReference type="Proteomes" id="UP000308038">
    <property type="component" value="Unassembled WGS sequence"/>
</dbReference>
<organism evidence="2 3">
    <name type="scientific">Sphingomonas olei</name>
    <dbReference type="NCBI Taxonomy" id="1886787"/>
    <lineage>
        <taxon>Bacteria</taxon>
        <taxon>Pseudomonadati</taxon>
        <taxon>Pseudomonadota</taxon>
        <taxon>Alphaproteobacteria</taxon>
        <taxon>Sphingomonadales</taxon>
        <taxon>Sphingomonadaceae</taxon>
        <taxon>Sphingomonas</taxon>
    </lineage>
</organism>
<dbReference type="PANTHER" id="PTHR46825:SF15">
    <property type="entry name" value="BETA-LACTAMASE-RELATED DOMAIN-CONTAINING PROTEIN"/>
    <property type="match status" value="1"/>
</dbReference>
<comment type="caution">
    <text evidence="2">The sequence shown here is derived from an EMBL/GenBank/DDBJ whole genome shotgun (WGS) entry which is preliminary data.</text>
</comment>
<dbReference type="EMBL" id="SSTI01000001">
    <property type="protein sequence ID" value="THG41962.1"/>
    <property type="molecule type" value="Genomic_DNA"/>
</dbReference>
<dbReference type="PANTHER" id="PTHR46825">
    <property type="entry name" value="D-ALANYL-D-ALANINE-CARBOXYPEPTIDASE/ENDOPEPTIDASE AMPH"/>
    <property type="match status" value="1"/>
</dbReference>
<sequence>MLQPFRTPQLAWTRRRILGVALLLIITAIAVVMMSLRSSSAVVVQATQEIKPAVPDLLSTKGVTEPGRVDYRRLDSRIALLMQEKDFVGLAVAAVERGKVRFLRGYGETLAGSGDPVTPDTVFRWASVSKGVASALVTKLAKEGRVSLEAPVEGLNTSLKLSPAGRNVTVADVLSHRVGIVRNAWDDRLEQGADPRALRAQLGTLPLLCPPASCYAYQNIAYDTAAEIVEHAAGQPYGDVAHARLFAPLGMTSASVGRLGLQSAPSWARPHRGRTPVTVKDAYYRVPAAGGVNSSVSDLARWMLAQMGKAPDVLSAEMLQTMHMPRVSTPPAGRRSGMERALTQASYGLGWRSFNYAGHALVGHRGAVEGYGALVLFDPAEQSGIVMLWNSGSYNAARLQLEFFDMLYGLPPTDWLDLPASRGQQRTARAGAGRAG</sequence>
<accession>A0ABY2QPA2</accession>
<evidence type="ECO:0000313" key="2">
    <source>
        <dbReference type="EMBL" id="THG41962.1"/>
    </source>
</evidence>
<proteinExistence type="predicted"/>
<dbReference type="Gene3D" id="3.40.710.10">
    <property type="entry name" value="DD-peptidase/beta-lactamase superfamily"/>
    <property type="match status" value="1"/>
</dbReference>